<dbReference type="EMBL" id="QUAH01000001">
    <property type="protein sequence ID" value="RFT16914.1"/>
    <property type="molecule type" value="Genomic_DNA"/>
</dbReference>
<evidence type="ECO:0000313" key="2">
    <source>
        <dbReference type="EMBL" id="RFT16914.1"/>
    </source>
</evidence>
<sequence>MSDGNNGTILSRITAFFLVTLCLILGPGLAARPDPGQAAAEESIRLLARHQEKNGPVWLAQGAVELRFGPLILLADRLQVNSETFEVVAEGQVTLQLPSEVVACDRLTYNLKTGEGELQGVRAISRPGLFFGAESIARSPSGHFRLDRAWFTNCTQPVPRWLFSFSEASLHPEEYISMKRAVLRVKKLPLLYVPYLRYPLKDRATGFLFPKVGFNRVKGLTISQSFYWALAPNMDATITADLYARRGTGAGLEYRYLFPGGTKGEINGYLFFFRREEGGERPSPAYLLRLNHAQTLPLGFQLSGQADYSSSFNFLREFENNFTAATVSNRSYQLGLSRSWSYFNFNLRTSRFESYFPQTGQSVVTAYLPQASFNLLKYRLLPSVYLSFESGLSNWNYSWKSELVEDSYRLGQAYFRPALSLPLMPADWMNLTLNAGGNVIYYFQSYEPGTRVRSSQPLLTTQARLGLNLEGPVIYRIYFKNSQPFLKHLLVPFIYYTYDTPLARETLDRIISPFGLFRNNDLKLGLVQHFLLKTDSSPREILTFGLSTTAFFDPEHSPIRYYYPLNPLRHFSPLNVYLRYYPAGRFSLDLSADFNPYEKNFLSSRLSANLGKPEDNFFFSLNWSKNYQVLGPDSFFRSHQAGFQAGWRWPEKLDLKTQLEFDLQNRKFLYAALAGVYHYQCLDFSFDLRVFNYRSQPEVQFRFSLGLGNISRTSDLLGALGF</sequence>
<name>A0A3E2BQD1_9BACT</name>
<evidence type="ECO:0000313" key="3">
    <source>
        <dbReference type="Proteomes" id="UP000257323"/>
    </source>
</evidence>
<reference evidence="2 3" key="1">
    <citation type="submission" date="2018-08" db="EMBL/GenBank/DDBJ databases">
        <title>Genome analysis of the thermophilic bacterium of the candidate phylum Aminicenantes from deep subsurface aquifer revealed its physiology and ecological role.</title>
        <authorList>
            <person name="Kadnikov V.V."/>
            <person name="Mardanov A.V."/>
            <person name="Beletsky A.V."/>
            <person name="Karnachuk O.V."/>
            <person name="Ravin N.V."/>
        </authorList>
    </citation>
    <scope>NUCLEOTIDE SEQUENCE [LARGE SCALE GENOMIC DNA]</scope>
    <source>
        <strain evidence="2">BY38</strain>
    </source>
</reference>
<dbReference type="Proteomes" id="UP000257323">
    <property type="component" value="Unassembled WGS sequence"/>
</dbReference>
<dbReference type="GO" id="GO:1990351">
    <property type="term" value="C:transporter complex"/>
    <property type="evidence" value="ECO:0007669"/>
    <property type="project" value="TreeGrafter"/>
</dbReference>
<proteinExistence type="inferred from homology"/>
<dbReference type="PANTHER" id="PTHR30189:SF1">
    <property type="entry name" value="LPS-ASSEMBLY PROTEIN LPTD"/>
    <property type="match status" value="1"/>
</dbReference>
<dbReference type="Pfam" id="PF19838">
    <property type="entry name" value="LptD_2"/>
    <property type="match status" value="1"/>
</dbReference>
<dbReference type="InterPro" id="IPR045659">
    <property type="entry name" value="LptD_2"/>
</dbReference>
<dbReference type="GO" id="GO:0043165">
    <property type="term" value="P:Gram-negative-bacterium-type cell outer membrane assembly"/>
    <property type="evidence" value="ECO:0007669"/>
    <property type="project" value="InterPro"/>
</dbReference>
<protein>
    <submittedName>
        <fullName evidence="2">Outer membrane protein Imp / Organic solvent tolerance protein</fullName>
    </submittedName>
</protein>
<dbReference type="AlphaFoldDB" id="A0A3E2BQD1"/>
<dbReference type="HAMAP" id="MF_01411">
    <property type="entry name" value="LPS_assembly_LptD"/>
    <property type="match status" value="1"/>
</dbReference>
<dbReference type="InterPro" id="IPR050218">
    <property type="entry name" value="LptD"/>
</dbReference>
<feature type="domain" description="LPS-assembly protein LptD central" evidence="1">
    <location>
        <begin position="181"/>
        <end position="375"/>
    </location>
</feature>
<dbReference type="InterPro" id="IPR020889">
    <property type="entry name" value="LipoPS_assembly_LptD"/>
</dbReference>
<dbReference type="PANTHER" id="PTHR30189">
    <property type="entry name" value="LPS-ASSEMBLY PROTEIN"/>
    <property type="match status" value="1"/>
</dbReference>
<dbReference type="GO" id="GO:0015920">
    <property type="term" value="P:lipopolysaccharide transport"/>
    <property type="evidence" value="ECO:0007669"/>
    <property type="project" value="InterPro"/>
</dbReference>
<organism evidence="2 3">
    <name type="scientific">Candidatus Saccharicenans subterraneus</name>
    <dbReference type="NCBI Taxonomy" id="2508984"/>
    <lineage>
        <taxon>Bacteria</taxon>
        <taxon>Candidatus Aminicenantota</taxon>
        <taxon>Candidatus Aminicenantia</taxon>
        <taxon>Candidatus Aminicenantales</taxon>
        <taxon>Candidatus Saccharicenantaceae</taxon>
        <taxon>Candidatus Saccharicenans</taxon>
    </lineage>
</organism>
<comment type="caution">
    <text evidence="2">The sequence shown here is derived from an EMBL/GenBank/DDBJ whole genome shotgun (WGS) entry which is preliminary data.</text>
</comment>
<accession>A0A3E2BQD1</accession>
<gene>
    <name evidence="2" type="ORF">OP8BY_0856</name>
</gene>
<evidence type="ECO:0000259" key="1">
    <source>
        <dbReference type="Pfam" id="PF19838"/>
    </source>
</evidence>
<dbReference type="GO" id="GO:0009279">
    <property type="term" value="C:cell outer membrane"/>
    <property type="evidence" value="ECO:0007669"/>
    <property type="project" value="InterPro"/>
</dbReference>